<protein>
    <submittedName>
        <fullName evidence="1">Uncharacterized protein</fullName>
    </submittedName>
</protein>
<dbReference type="PANTHER" id="PTHR36702">
    <property type="entry name" value="HOLLIDAY JUNCTION RESOLVASE"/>
    <property type="match status" value="1"/>
</dbReference>
<name>A0A835HYX3_9MAGN</name>
<dbReference type="OrthoDB" id="1925340at2759"/>
<dbReference type="AlphaFoldDB" id="A0A835HYX3"/>
<evidence type="ECO:0000313" key="1">
    <source>
        <dbReference type="EMBL" id="KAF9607649.1"/>
    </source>
</evidence>
<reference evidence="1 2" key="1">
    <citation type="submission" date="2020-10" db="EMBL/GenBank/DDBJ databases">
        <title>The Coptis chinensis genome and diversification of protoberbering-type alkaloids.</title>
        <authorList>
            <person name="Wang B."/>
            <person name="Shu S."/>
            <person name="Song C."/>
            <person name="Liu Y."/>
        </authorList>
    </citation>
    <scope>NUCLEOTIDE SEQUENCE [LARGE SCALE GENOMIC DNA]</scope>
    <source>
        <strain evidence="1">HL-2020</strain>
        <tissue evidence="1">Leaf</tissue>
    </source>
</reference>
<evidence type="ECO:0000313" key="2">
    <source>
        <dbReference type="Proteomes" id="UP000631114"/>
    </source>
</evidence>
<dbReference type="Proteomes" id="UP000631114">
    <property type="component" value="Unassembled WGS sequence"/>
</dbReference>
<organism evidence="1 2">
    <name type="scientific">Coptis chinensis</name>
    <dbReference type="NCBI Taxonomy" id="261450"/>
    <lineage>
        <taxon>Eukaryota</taxon>
        <taxon>Viridiplantae</taxon>
        <taxon>Streptophyta</taxon>
        <taxon>Embryophyta</taxon>
        <taxon>Tracheophyta</taxon>
        <taxon>Spermatophyta</taxon>
        <taxon>Magnoliopsida</taxon>
        <taxon>Ranunculales</taxon>
        <taxon>Ranunculaceae</taxon>
        <taxon>Coptidoideae</taxon>
        <taxon>Coptis</taxon>
    </lineage>
</organism>
<keyword evidence="2" id="KW-1185">Reference proteome</keyword>
<dbReference type="PANTHER" id="PTHR36702:SF1">
    <property type="entry name" value="HOLLIDAY JUNCTION RESOLVASE"/>
    <property type="match status" value="1"/>
</dbReference>
<comment type="caution">
    <text evidence="1">The sequence shown here is derived from an EMBL/GenBank/DDBJ whole genome shotgun (WGS) entry which is preliminary data.</text>
</comment>
<sequence>MKYLYASSQMREVILELHTLFSMRSVPTDAQLNQCKPGGEANEDISMSELKAFLEKEVALHEVVPCTEQLAFLVSEALILKELVKKSLAINPEDSVSDTMEIDGENQVNKKKKRFLMKLVKEYHWLQSGLKIMGTGVS</sequence>
<dbReference type="EMBL" id="JADFTS010000005">
    <property type="protein sequence ID" value="KAF9607649.1"/>
    <property type="molecule type" value="Genomic_DNA"/>
</dbReference>
<proteinExistence type="predicted"/>
<gene>
    <name evidence="1" type="ORF">IFM89_037882</name>
</gene>
<accession>A0A835HYX3</accession>